<dbReference type="AlphaFoldDB" id="A0A0A9XBZ5"/>
<dbReference type="EMBL" id="GBHO01026465">
    <property type="protein sequence ID" value="JAG17139.1"/>
    <property type="molecule type" value="Transcribed_RNA"/>
</dbReference>
<evidence type="ECO:0000256" key="1">
    <source>
        <dbReference type="SAM" id="Coils"/>
    </source>
</evidence>
<dbReference type="EMBL" id="GBRD01008251">
    <property type="protein sequence ID" value="JAG57570.1"/>
    <property type="molecule type" value="Transcribed_RNA"/>
</dbReference>
<reference evidence="5" key="2">
    <citation type="submission" date="2014-07" db="EMBL/GenBank/DDBJ databases">
        <authorList>
            <person name="Hull J."/>
        </authorList>
    </citation>
    <scope>NUCLEOTIDE SEQUENCE</scope>
</reference>
<feature type="region of interest" description="Disordered" evidence="2">
    <location>
        <begin position="25"/>
        <end position="45"/>
    </location>
</feature>
<evidence type="ECO:0000313" key="5">
    <source>
        <dbReference type="EMBL" id="JAG17141.1"/>
    </source>
</evidence>
<protein>
    <submittedName>
        <fullName evidence="5">Uncharacterized protein</fullName>
    </submittedName>
</protein>
<dbReference type="InterPro" id="IPR028227">
    <property type="entry name" value="UPF0449"/>
</dbReference>
<dbReference type="EMBL" id="GBRD01008252">
    <property type="protein sequence ID" value="JAG57569.1"/>
    <property type="molecule type" value="Transcribed_RNA"/>
</dbReference>
<gene>
    <name evidence="3" type="ORF">CM83_63077</name>
    <name evidence="5" type="ORF">CM83_63078</name>
    <name evidence="4" type="ORF">CM83_63079</name>
</gene>
<reference evidence="5" key="1">
    <citation type="journal article" date="2014" name="PLoS ONE">
        <title>Transcriptome-Based Identification of ABC Transporters in the Western Tarnished Plant Bug Lygus hesperus.</title>
        <authorList>
            <person name="Hull J.J."/>
            <person name="Chaney K."/>
            <person name="Geib S.M."/>
            <person name="Fabrick J.A."/>
            <person name="Brent C.S."/>
            <person name="Walsh D."/>
            <person name="Lavine L.C."/>
        </authorList>
    </citation>
    <scope>NUCLEOTIDE SEQUENCE</scope>
</reference>
<proteinExistence type="predicted"/>
<dbReference type="EMBL" id="GBHO01026464">
    <property type="protein sequence ID" value="JAG17140.1"/>
    <property type="molecule type" value="Transcribed_RNA"/>
</dbReference>
<evidence type="ECO:0000313" key="4">
    <source>
        <dbReference type="EMBL" id="JAG17140.1"/>
    </source>
</evidence>
<accession>A0A0A9XBZ5</accession>
<evidence type="ECO:0000256" key="2">
    <source>
        <dbReference type="SAM" id="MobiDB-lite"/>
    </source>
</evidence>
<feature type="coiled-coil region" evidence="1">
    <location>
        <begin position="59"/>
        <end position="93"/>
    </location>
</feature>
<dbReference type="EMBL" id="GBRD01008257">
    <property type="protein sequence ID" value="JAG57564.1"/>
    <property type="molecule type" value="Transcribed_RNA"/>
</dbReference>
<name>A0A0A9XBZ5_LYGHE</name>
<dbReference type="EMBL" id="GBHO01026463">
    <property type="protein sequence ID" value="JAG17141.1"/>
    <property type="molecule type" value="Transcribed_RNA"/>
</dbReference>
<keyword evidence="1" id="KW-0175">Coiled coil</keyword>
<reference evidence="6" key="3">
    <citation type="submission" date="2014-09" db="EMBL/GenBank/DDBJ databases">
        <authorList>
            <person name="Magalhaes I.L.F."/>
            <person name="Oliveira U."/>
            <person name="Santos F.R."/>
            <person name="Vidigal T.H.D.A."/>
            <person name="Brescovit A.D."/>
            <person name="Santos A.J."/>
        </authorList>
    </citation>
    <scope>NUCLEOTIDE SEQUENCE</scope>
</reference>
<dbReference type="Pfam" id="PF15136">
    <property type="entry name" value="UPF0449"/>
    <property type="match status" value="1"/>
</dbReference>
<evidence type="ECO:0000313" key="6">
    <source>
        <dbReference type="EMBL" id="JAG57564.1"/>
    </source>
</evidence>
<sequence length="107" mass="12175">MFKKKPDLPPRPPVPPMNQIIEDLQNASSDDPAFAGAPEVGDTSKDSTFAIAQEFMDMSHRLKELEALLIRQKAELEENFKELEDMGENIKKQSLQALQLNVYWNTD</sequence>
<organism evidence="5">
    <name type="scientific">Lygus hesperus</name>
    <name type="common">Western plant bug</name>
    <dbReference type="NCBI Taxonomy" id="30085"/>
    <lineage>
        <taxon>Eukaryota</taxon>
        <taxon>Metazoa</taxon>
        <taxon>Ecdysozoa</taxon>
        <taxon>Arthropoda</taxon>
        <taxon>Hexapoda</taxon>
        <taxon>Insecta</taxon>
        <taxon>Pterygota</taxon>
        <taxon>Neoptera</taxon>
        <taxon>Paraneoptera</taxon>
        <taxon>Hemiptera</taxon>
        <taxon>Heteroptera</taxon>
        <taxon>Panheteroptera</taxon>
        <taxon>Cimicomorpha</taxon>
        <taxon>Miridae</taxon>
        <taxon>Mirini</taxon>
        <taxon>Lygus</taxon>
    </lineage>
</organism>
<evidence type="ECO:0000313" key="3">
    <source>
        <dbReference type="EMBL" id="JAG17139.1"/>
    </source>
</evidence>
<dbReference type="EMBL" id="GBRD01008255">
    <property type="protein sequence ID" value="JAG57566.1"/>
    <property type="molecule type" value="Transcribed_RNA"/>
</dbReference>